<evidence type="ECO:0000256" key="4">
    <source>
        <dbReference type="SAM" id="MobiDB-lite"/>
    </source>
</evidence>
<dbReference type="GO" id="GO:0008270">
    <property type="term" value="F:zinc ion binding"/>
    <property type="evidence" value="ECO:0007669"/>
    <property type="project" value="UniProtKB-KW"/>
</dbReference>
<keyword evidence="1" id="KW-0479">Metal-binding</keyword>
<feature type="region of interest" description="Disordered" evidence="4">
    <location>
        <begin position="156"/>
        <end position="184"/>
    </location>
</feature>
<dbReference type="OrthoDB" id="3027520at2759"/>
<dbReference type="InterPro" id="IPR001965">
    <property type="entry name" value="Znf_PHD"/>
</dbReference>
<dbReference type="SUPFAM" id="SSF57903">
    <property type="entry name" value="FYVE/PHD zinc finger"/>
    <property type="match status" value="1"/>
</dbReference>
<feature type="domain" description="Zinc finger PHD-type" evidence="5">
    <location>
        <begin position="1322"/>
        <end position="1373"/>
    </location>
</feature>
<feature type="compositionally biased region" description="Basic and acidic residues" evidence="4">
    <location>
        <begin position="1761"/>
        <end position="1774"/>
    </location>
</feature>
<feature type="compositionally biased region" description="Basic and acidic residues" evidence="4">
    <location>
        <begin position="1782"/>
        <end position="1792"/>
    </location>
</feature>
<evidence type="ECO:0000259" key="5">
    <source>
        <dbReference type="SMART" id="SM00249"/>
    </source>
</evidence>
<gene>
    <name evidence="6" type="ORF">D9758_016094</name>
</gene>
<keyword evidence="3" id="KW-0862">Zinc</keyword>
<dbReference type="InterPro" id="IPR011011">
    <property type="entry name" value="Znf_FYVE_PHD"/>
</dbReference>
<dbReference type="Proteomes" id="UP000559256">
    <property type="component" value="Unassembled WGS sequence"/>
</dbReference>
<feature type="compositionally biased region" description="Basic and acidic residues" evidence="4">
    <location>
        <begin position="1728"/>
        <end position="1750"/>
    </location>
</feature>
<feature type="compositionally biased region" description="Basic residues" evidence="4">
    <location>
        <begin position="789"/>
        <end position="805"/>
    </location>
</feature>
<dbReference type="EMBL" id="JAACJM010000154">
    <property type="protein sequence ID" value="KAF5342871.1"/>
    <property type="molecule type" value="Genomic_DNA"/>
</dbReference>
<evidence type="ECO:0000256" key="1">
    <source>
        <dbReference type="ARBA" id="ARBA00022723"/>
    </source>
</evidence>
<protein>
    <recommendedName>
        <fullName evidence="5">Zinc finger PHD-type domain-containing protein</fullName>
    </recommendedName>
</protein>
<dbReference type="Gene3D" id="3.30.40.10">
    <property type="entry name" value="Zinc/RING finger domain, C3HC4 (zinc finger)"/>
    <property type="match status" value="1"/>
</dbReference>
<dbReference type="CDD" id="cd15489">
    <property type="entry name" value="PHD_SF"/>
    <property type="match status" value="1"/>
</dbReference>
<evidence type="ECO:0000313" key="7">
    <source>
        <dbReference type="Proteomes" id="UP000559256"/>
    </source>
</evidence>
<feature type="compositionally biased region" description="Polar residues" evidence="4">
    <location>
        <begin position="1794"/>
        <end position="1804"/>
    </location>
</feature>
<feature type="compositionally biased region" description="Basic and acidic residues" evidence="4">
    <location>
        <begin position="43"/>
        <end position="52"/>
    </location>
</feature>
<feature type="region of interest" description="Disordered" evidence="4">
    <location>
        <begin position="784"/>
        <end position="852"/>
    </location>
</feature>
<comment type="caution">
    <text evidence="6">The sequence shown here is derived from an EMBL/GenBank/DDBJ whole genome shotgun (WGS) entry which is preliminary data.</text>
</comment>
<keyword evidence="7" id="KW-1185">Reference proteome</keyword>
<organism evidence="6 7">
    <name type="scientific">Tetrapyrgos nigripes</name>
    <dbReference type="NCBI Taxonomy" id="182062"/>
    <lineage>
        <taxon>Eukaryota</taxon>
        <taxon>Fungi</taxon>
        <taxon>Dikarya</taxon>
        <taxon>Basidiomycota</taxon>
        <taxon>Agaricomycotina</taxon>
        <taxon>Agaricomycetes</taxon>
        <taxon>Agaricomycetidae</taxon>
        <taxon>Agaricales</taxon>
        <taxon>Marasmiineae</taxon>
        <taxon>Marasmiaceae</taxon>
        <taxon>Tetrapyrgos</taxon>
    </lineage>
</organism>
<name>A0A8H5CL06_9AGAR</name>
<dbReference type="InterPro" id="IPR013083">
    <property type="entry name" value="Znf_RING/FYVE/PHD"/>
</dbReference>
<sequence length="1832" mass="207724">MRKWLGKSIIHPAVDAIFPESDSESDDSFDFTFSNTEDTLVLHQDEISRPPEEYLGNPDSGEEKDNGNASDMDIDNGELGCPEVRTMPPVNESCEDKSGLQHLPTRRDETQLQTLKLFNFKSIAKAMQPSTIPTDPQSNVIPSKSAVVPSVQSTSHSVGNLQKPLCPPTTVASQTVPPSSSHPPAVVRTAPLPPPATNQAACPVDLTDPARLTAFVPLDPQPEPQCRHGHDVNVQFTTVDNLEQGFWNGWPNGKFAIDLDHATYMKHGMLAVQWATRNCKGNNGKKNQKGSIHATTIAGGKESYKKCLGVLRCTNPQCQVITRPKIEKKILEAQCLNEYCICGFSLEHFDCGAMSFLIEYAQVGDDITTRLYRYIHAGCHNHPRIPYTKHLTAQEAKDTRQHLGNNMHKKHLESYEGGETLDGPTPPAPQLAQKFANIETYRYETKKNDKRSYSRSWMQHEDEVQIRINTVGREPECVISFHSKWMQDQLLPKAELVEGPLPLEGMLTDGAHKYWADPNAVLISTTTFNTVIDRWVPSMFSYANGVTTQHYHWHFTAVIEAIAEAAHEHNEKITDELFALVVDFSDAQRLGFISAFTDYFIRQEDNTRTRTVLENAAQSLIKGCRYHFEKSVTRVARLSNHVPPDSRAEFEELCRQMVIAENSAVFDRVVKIMKETWPGLEAWLNWWLAPEHASMIFHSQRKMDSKLALKLPDTTNAEESVHSVIYQIAGKNKDIIQGFDGLLKVMRHFQRMHDSYIHGLPIRYGRSQRQRKLDQLERCEAETLTEIPRRRRQSYSHKPSPRKRDRSALREGRAPDTQSTLKRPRKQVKITVPNSSESEDGSPSPPDIVDKQLTQGRYKELSPGKTRPTDSFTSIIVNLAAAKEFASYPWANNSCWLDASLEIIYVTLACHGHWKDFSSFAADITYPISHLHKTLSNRRAWPLSTFPGSKAGKSVILQNIRDTFKHVLAGLPFCLSIAENSYAMYKSEILIAYEHRNMNIILHYIGYIISFAHEVDQSIQKLLIQRLSSCSEGHYQVESPWTTSSTWQEPAARYLQLFGGRLRTGSSQFSTYPQWRFHRKSRVAGDATQRRAPMIQISIAMGSARKWSLLAGYHLYSSSDQVWMKKAINQIGISLVNYTQAQKPQVQEMEWYTNLWHACSQTKHTFGGQSAVFSYDGMENMGYSQLVKGKIGDLLAGTTGYQPDGYQTVCAVYSLKGGIVAQEKFHEDCVKIALQKLDLQLDGTRSTTLTKPGYREMTREETVNWKPHISITEYQQTHSDSRQVVKPEPAHSYSPSPGPSPTTPLRTIPSSSPPPSTPLPILCRCGVENDGHRELIKQVTVQCDKCHRWSHLACLVNRMEPTIKGEFLCHVCDPASMLDTSSSQIIESLKQGVQLRANVAKRLYAGRTVLVQMDANTLFYYPGRLLHQEKGKWTIKMWRGIKHENANKVLENISVKRLVDGLYGDREGRRSIRLGRFIRTHEERDPADIASDWQVYQYNTEVDRALYKHKAMLQKILHHTINSEFSALSVSSVPALALYLNEGNPGYAIFRNHQYMTAVTLFRRPCPAYFTGGITTDDQARILNWLHINVQSFLSAPPKDFELCIAHARTLFLAHCHRETFLGCIEAGLSELEREQSVLHQAWQRLVDFSGKTVDGKMKRLKADVDREALQILEKVMFDRSQKAGVAGSEQWGLDVGPPEDLWWPYDGPEKNDPDLRVATESDLEESEFCKAEREKMEQKVREKEAEKQNHAPPRPKPRPLTKEQAAERSKKALQEAGLTAERPDLAKEKVVKTLQTVQENAQLRRSKRVADQTKETEETENNKKSKKQRKQ</sequence>
<accession>A0A8H5CL06</accession>
<feature type="compositionally biased region" description="Basic and acidic residues" evidence="4">
    <location>
        <begin position="1279"/>
        <end position="1289"/>
    </location>
</feature>
<feature type="compositionally biased region" description="Basic and acidic residues" evidence="4">
    <location>
        <begin position="1809"/>
        <end position="1824"/>
    </location>
</feature>
<reference evidence="6 7" key="1">
    <citation type="journal article" date="2020" name="ISME J.">
        <title>Uncovering the hidden diversity of litter-decomposition mechanisms in mushroom-forming fungi.</title>
        <authorList>
            <person name="Floudas D."/>
            <person name="Bentzer J."/>
            <person name="Ahren D."/>
            <person name="Johansson T."/>
            <person name="Persson P."/>
            <person name="Tunlid A."/>
        </authorList>
    </citation>
    <scope>NUCLEOTIDE SEQUENCE [LARGE SCALE GENOMIC DNA]</scope>
    <source>
        <strain evidence="6 7">CBS 291.85</strain>
    </source>
</reference>
<feature type="region of interest" description="Disordered" evidence="4">
    <location>
        <begin position="1720"/>
        <end position="1832"/>
    </location>
</feature>
<evidence type="ECO:0000313" key="6">
    <source>
        <dbReference type="EMBL" id="KAF5342871.1"/>
    </source>
</evidence>
<feature type="region of interest" description="Disordered" evidence="4">
    <location>
        <begin position="1275"/>
        <end position="1316"/>
    </location>
</feature>
<feature type="region of interest" description="Disordered" evidence="4">
    <location>
        <begin position="41"/>
        <end position="79"/>
    </location>
</feature>
<proteinExistence type="predicted"/>
<dbReference type="SMART" id="SM00249">
    <property type="entry name" value="PHD"/>
    <property type="match status" value="1"/>
</dbReference>
<evidence type="ECO:0000256" key="2">
    <source>
        <dbReference type="ARBA" id="ARBA00022771"/>
    </source>
</evidence>
<evidence type="ECO:0000256" key="3">
    <source>
        <dbReference type="ARBA" id="ARBA00022833"/>
    </source>
</evidence>
<keyword evidence="2" id="KW-0863">Zinc-finger</keyword>